<reference evidence="2 3" key="3">
    <citation type="journal article" date="2013" name="Rice">
        <title>Improvement of the Oryza sativa Nipponbare reference genome using next generation sequence and optical map data.</title>
        <authorList>
            <person name="Kawahara Y."/>
            <person name="de la Bastide M."/>
            <person name="Hamilton J.P."/>
            <person name="Kanamori H."/>
            <person name="McCombie W.R."/>
            <person name="Ouyang S."/>
            <person name="Schwartz D.C."/>
            <person name="Tanaka T."/>
            <person name="Wu J."/>
            <person name="Zhou S."/>
            <person name="Childs K.L."/>
            <person name="Davidson R.M."/>
            <person name="Lin H."/>
            <person name="Quesada-Ocampo L."/>
            <person name="Vaillancourt B."/>
            <person name="Sakai H."/>
            <person name="Lee S.S."/>
            <person name="Kim J."/>
            <person name="Numa H."/>
            <person name="Itoh T."/>
            <person name="Buell C.R."/>
            <person name="Matsumoto T."/>
        </authorList>
    </citation>
    <scope>NUCLEOTIDE SEQUENCE [LARGE SCALE GENOMIC DNA]</scope>
    <source>
        <strain evidence="3">cv. Nipponbare</strain>
    </source>
</reference>
<feature type="compositionally biased region" description="Polar residues" evidence="1">
    <location>
        <begin position="57"/>
        <end position="69"/>
    </location>
</feature>
<protein>
    <submittedName>
        <fullName evidence="2">Os05g0594300 protein</fullName>
    </submittedName>
</protein>
<evidence type="ECO:0000313" key="3">
    <source>
        <dbReference type="Proteomes" id="UP000059680"/>
    </source>
</evidence>
<evidence type="ECO:0000256" key="1">
    <source>
        <dbReference type="SAM" id="MobiDB-lite"/>
    </source>
</evidence>
<dbReference type="Proteomes" id="UP000059680">
    <property type="component" value="Chromosome 5"/>
</dbReference>
<sequence length="86" mass="9693">MTAPACSAAFPTMGSKMMLMKLTDSSHDSEAACTFTRYVQKRSQESHESQPNHGTRESQTCIDQSQTGRTCWGSNSWRCVLSWKKR</sequence>
<dbReference type="PaxDb" id="39947-A0A0N7KLC8"/>
<reference evidence="3" key="1">
    <citation type="journal article" date="2005" name="Nature">
        <title>The map-based sequence of the rice genome.</title>
        <authorList>
            <consortium name="International rice genome sequencing project (IRGSP)"/>
            <person name="Matsumoto T."/>
            <person name="Wu J."/>
            <person name="Kanamori H."/>
            <person name="Katayose Y."/>
            <person name="Fujisawa M."/>
            <person name="Namiki N."/>
            <person name="Mizuno H."/>
            <person name="Yamamoto K."/>
            <person name="Antonio B.A."/>
            <person name="Baba T."/>
            <person name="Sakata K."/>
            <person name="Nagamura Y."/>
            <person name="Aoki H."/>
            <person name="Arikawa K."/>
            <person name="Arita K."/>
            <person name="Bito T."/>
            <person name="Chiden Y."/>
            <person name="Fujitsuka N."/>
            <person name="Fukunaka R."/>
            <person name="Hamada M."/>
            <person name="Harada C."/>
            <person name="Hayashi A."/>
            <person name="Hijishita S."/>
            <person name="Honda M."/>
            <person name="Hosokawa S."/>
            <person name="Ichikawa Y."/>
            <person name="Idonuma A."/>
            <person name="Iijima M."/>
            <person name="Ikeda M."/>
            <person name="Ikeno M."/>
            <person name="Ito K."/>
            <person name="Ito S."/>
            <person name="Ito T."/>
            <person name="Ito Y."/>
            <person name="Ito Y."/>
            <person name="Iwabuchi A."/>
            <person name="Kamiya K."/>
            <person name="Karasawa W."/>
            <person name="Kurita K."/>
            <person name="Katagiri S."/>
            <person name="Kikuta A."/>
            <person name="Kobayashi H."/>
            <person name="Kobayashi N."/>
            <person name="Machita K."/>
            <person name="Maehara T."/>
            <person name="Masukawa M."/>
            <person name="Mizubayashi T."/>
            <person name="Mukai Y."/>
            <person name="Nagasaki H."/>
            <person name="Nagata Y."/>
            <person name="Naito S."/>
            <person name="Nakashima M."/>
            <person name="Nakama Y."/>
            <person name="Nakamichi Y."/>
            <person name="Nakamura M."/>
            <person name="Meguro A."/>
            <person name="Negishi M."/>
            <person name="Ohta I."/>
            <person name="Ohta T."/>
            <person name="Okamoto M."/>
            <person name="Ono N."/>
            <person name="Saji S."/>
            <person name="Sakaguchi M."/>
            <person name="Sakai K."/>
            <person name="Shibata M."/>
            <person name="Shimokawa T."/>
            <person name="Song J."/>
            <person name="Takazaki Y."/>
            <person name="Terasawa K."/>
            <person name="Tsugane M."/>
            <person name="Tsuji K."/>
            <person name="Ueda S."/>
            <person name="Waki K."/>
            <person name="Yamagata H."/>
            <person name="Yamamoto M."/>
            <person name="Yamamoto S."/>
            <person name="Yamane H."/>
            <person name="Yoshiki S."/>
            <person name="Yoshihara R."/>
            <person name="Yukawa K."/>
            <person name="Zhong H."/>
            <person name="Yano M."/>
            <person name="Yuan Q."/>
            <person name="Ouyang S."/>
            <person name="Liu J."/>
            <person name="Jones K.M."/>
            <person name="Gansberger K."/>
            <person name="Moffat K."/>
            <person name="Hill J."/>
            <person name="Bera J."/>
            <person name="Fadrosh D."/>
            <person name="Jin S."/>
            <person name="Johri S."/>
            <person name="Kim M."/>
            <person name="Overton L."/>
            <person name="Reardon M."/>
            <person name="Tsitrin T."/>
            <person name="Vuong H."/>
            <person name="Weaver B."/>
            <person name="Ciecko A."/>
            <person name="Tallon L."/>
            <person name="Jackson J."/>
            <person name="Pai G."/>
            <person name="Aken S.V."/>
            <person name="Utterback T."/>
            <person name="Reidmuller S."/>
            <person name="Feldblyum T."/>
            <person name="Hsiao J."/>
            <person name="Zismann V."/>
            <person name="Iobst S."/>
            <person name="de Vazeille A.R."/>
            <person name="Buell C.R."/>
            <person name="Ying K."/>
            <person name="Li Y."/>
            <person name="Lu T."/>
            <person name="Huang Y."/>
            <person name="Zhao Q."/>
            <person name="Feng Q."/>
            <person name="Zhang L."/>
            <person name="Zhu J."/>
            <person name="Weng Q."/>
            <person name="Mu J."/>
            <person name="Lu Y."/>
            <person name="Fan D."/>
            <person name="Liu Y."/>
            <person name="Guan J."/>
            <person name="Zhang Y."/>
            <person name="Yu S."/>
            <person name="Liu X."/>
            <person name="Zhang Y."/>
            <person name="Hong G."/>
            <person name="Han B."/>
            <person name="Choisne N."/>
            <person name="Demange N."/>
            <person name="Orjeda G."/>
            <person name="Samain S."/>
            <person name="Cattolico L."/>
            <person name="Pelletier E."/>
            <person name="Couloux A."/>
            <person name="Segurens B."/>
            <person name="Wincker P."/>
            <person name="D'Hont A."/>
            <person name="Scarpelli C."/>
            <person name="Weissenbach J."/>
            <person name="Salanoubat M."/>
            <person name="Quetier F."/>
            <person name="Yu Y."/>
            <person name="Kim H.R."/>
            <person name="Rambo T."/>
            <person name="Currie J."/>
            <person name="Collura K."/>
            <person name="Luo M."/>
            <person name="Yang T."/>
            <person name="Ammiraju J.S.S."/>
            <person name="Engler F."/>
            <person name="Soderlund C."/>
            <person name="Wing R.A."/>
            <person name="Palmer L.E."/>
            <person name="de la Bastide M."/>
            <person name="Spiegel L."/>
            <person name="Nascimento L."/>
            <person name="Zutavern T."/>
            <person name="O'Shaughnessy A."/>
            <person name="Dike S."/>
            <person name="Dedhia N."/>
            <person name="Preston R."/>
            <person name="Balija V."/>
            <person name="McCombie W.R."/>
            <person name="Chow T."/>
            <person name="Chen H."/>
            <person name="Chung M."/>
            <person name="Chen C."/>
            <person name="Shaw J."/>
            <person name="Wu H."/>
            <person name="Hsiao K."/>
            <person name="Chao Y."/>
            <person name="Chu M."/>
            <person name="Cheng C."/>
            <person name="Hour A."/>
            <person name="Lee P."/>
            <person name="Lin S."/>
            <person name="Lin Y."/>
            <person name="Liou J."/>
            <person name="Liu S."/>
            <person name="Hsing Y."/>
            <person name="Raghuvanshi S."/>
            <person name="Mohanty A."/>
            <person name="Bharti A.K."/>
            <person name="Gaur A."/>
            <person name="Gupta V."/>
            <person name="Kumar D."/>
            <person name="Ravi V."/>
            <person name="Vij S."/>
            <person name="Kapur A."/>
            <person name="Khurana P."/>
            <person name="Khurana P."/>
            <person name="Khurana J.P."/>
            <person name="Tyagi A.K."/>
            <person name="Gaikwad K."/>
            <person name="Singh A."/>
            <person name="Dalal V."/>
            <person name="Srivastava S."/>
            <person name="Dixit A."/>
            <person name="Pal A.K."/>
            <person name="Ghazi I.A."/>
            <person name="Yadav M."/>
            <person name="Pandit A."/>
            <person name="Bhargava A."/>
            <person name="Sureshbabu K."/>
            <person name="Batra K."/>
            <person name="Sharma T.R."/>
            <person name="Mohapatra T."/>
            <person name="Singh N.K."/>
            <person name="Messing J."/>
            <person name="Nelson A.B."/>
            <person name="Fuks G."/>
            <person name="Kavchok S."/>
            <person name="Keizer G."/>
            <person name="Linton E."/>
            <person name="Llaca V."/>
            <person name="Song R."/>
            <person name="Tanyolac B."/>
            <person name="Young S."/>
            <person name="Ho-Il K."/>
            <person name="Hahn J.H."/>
            <person name="Sangsakoo G."/>
            <person name="Vanavichit A."/>
            <person name="de Mattos Luiz.A.T."/>
            <person name="Zimmer P.D."/>
            <person name="Malone G."/>
            <person name="Dellagostin O."/>
            <person name="de Oliveira A.C."/>
            <person name="Bevan M."/>
            <person name="Bancroft I."/>
            <person name="Minx P."/>
            <person name="Cordum H."/>
            <person name="Wilson R."/>
            <person name="Cheng Z."/>
            <person name="Jin W."/>
            <person name="Jiang J."/>
            <person name="Leong S.A."/>
            <person name="Iwama H."/>
            <person name="Gojobori T."/>
            <person name="Itoh T."/>
            <person name="Niimura Y."/>
            <person name="Fujii Y."/>
            <person name="Habara T."/>
            <person name="Sakai H."/>
            <person name="Sato Y."/>
            <person name="Wilson G."/>
            <person name="Kumar K."/>
            <person name="McCouch S."/>
            <person name="Juretic N."/>
            <person name="Hoen D."/>
            <person name="Wright S."/>
            <person name="Bruskiewich R."/>
            <person name="Bureau T."/>
            <person name="Miyao A."/>
            <person name="Hirochika H."/>
            <person name="Nishikawa T."/>
            <person name="Kadowaki K."/>
            <person name="Sugiura M."/>
            <person name="Burr B."/>
            <person name="Sasaki T."/>
        </authorList>
    </citation>
    <scope>NUCLEOTIDE SEQUENCE [LARGE SCALE GENOMIC DNA]</scope>
    <source>
        <strain evidence="3">cv. Nipponbare</strain>
    </source>
</reference>
<keyword evidence="3" id="KW-1185">Reference proteome</keyword>
<dbReference type="InParanoid" id="A0A0N7KLC8"/>
<feature type="compositionally biased region" description="Basic and acidic residues" evidence="1">
    <location>
        <begin position="42"/>
        <end position="56"/>
    </location>
</feature>
<gene>
    <name evidence="2" type="ordered locus">Os05g0594300</name>
    <name evidence="2" type="ORF">OSNPB_050594300</name>
</gene>
<accession>A0A0N7KLC8</accession>
<dbReference type="AlphaFoldDB" id="A0A0N7KLC8"/>
<organism evidence="2 3">
    <name type="scientific">Oryza sativa subsp. japonica</name>
    <name type="common">Rice</name>
    <dbReference type="NCBI Taxonomy" id="39947"/>
    <lineage>
        <taxon>Eukaryota</taxon>
        <taxon>Viridiplantae</taxon>
        <taxon>Streptophyta</taxon>
        <taxon>Embryophyta</taxon>
        <taxon>Tracheophyta</taxon>
        <taxon>Spermatophyta</taxon>
        <taxon>Magnoliopsida</taxon>
        <taxon>Liliopsida</taxon>
        <taxon>Poales</taxon>
        <taxon>Poaceae</taxon>
        <taxon>BOP clade</taxon>
        <taxon>Oryzoideae</taxon>
        <taxon>Oryzeae</taxon>
        <taxon>Oryzinae</taxon>
        <taxon>Oryza</taxon>
        <taxon>Oryza sativa</taxon>
    </lineage>
</organism>
<name>A0A0N7KLC8_ORYSJ</name>
<proteinExistence type="predicted"/>
<feature type="region of interest" description="Disordered" evidence="1">
    <location>
        <begin position="42"/>
        <end position="69"/>
    </location>
</feature>
<dbReference type="Gramene" id="Os05t0594300-00">
    <property type="protein sequence ID" value="Os05t0594300-00"/>
    <property type="gene ID" value="Os05g0594300"/>
</dbReference>
<evidence type="ECO:0000313" key="2">
    <source>
        <dbReference type="EMBL" id="BAS95657.1"/>
    </source>
</evidence>
<dbReference type="OMA" id="TRESQTC"/>
<dbReference type="EMBL" id="AP014961">
    <property type="protein sequence ID" value="BAS95657.1"/>
    <property type="molecule type" value="Genomic_DNA"/>
</dbReference>
<reference evidence="2 3" key="2">
    <citation type="journal article" date="2013" name="Plant Cell Physiol.">
        <title>Rice Annotation Project Database (RAP-DB): an integrative and interactive database for rice genomics.</title>
        <authorList>
            <person name="Sakai H."/>
            <person name="Lee S.S."/>
            <person name="Tanaka T."/>
            <person name="Numa H."/>
            <person name="Kim J."/>
            <person name="Kawahara Y."/>
            <person name="Wakimoto H."/>
            <person name="Yang C.C."/>
            <person name="Iwamoto M."/>
            <person name="Abe T."/>
            <person name="Yamada Y."/>
            <person name="Muto A."/>
            <person name="Inokuchi H."/>
            <person name="Ikemura T."/>
            <person name="Matsumoto T."/>
            <person name="Sasaki T."/>
            <person name="Itoh T."/>
        </authorList>
    </citation>
    <scope>NUCLEOTIDE SEQUENCE [LARGE SCALE GENOMIC DNA]</scope>
    <source>
        <strain evidence="3">cv. Nipponbare</strain>
    </source>
</reference>